<protein>
    <submittedName>
        <fullName evidence="1">Uncharacterized protein</fullName>
    </submittedName>
</protein>
<sequence length="35" mass="4232">MIRRFLPESLLREDDVDILRDSAVACRRSIWITRE</sequence>
<gene>
    <name evidence="1" type="ordered locus">AALP_Aa8g147700</name>
</gene>
<dbReference type="EMBL" id="CM002876">
    <property type="protein sequence ID" value="KFK25700.1"/>
    <property type="molecule type" value="Genomic_DNA"/>
</dbReference>
<evidence type="ECO:0000313" key="1">
    <source>
        <dbReference type="EMBL" id="KFK25700.1"/>
    </source>
</evidence>
<organism evidence="1 2">
    <name type="scientific">Arabis alpina</name>
    <name type="common">Alpine rock-cress</name>
    <dbReference type="NCBI Taxonomy" id="50452"/>
    <lineage>
        <taxon>Eukaryota</taxon>
        <taxon>Viridiplantae</taxon>
        <taxon>Streptophyta</taxon>
        <taxon>Embryophyta</taxon>
        <taxon>Tracheophyta</taxon>
        <taxon>Spermatophyta</taxon>
        <taxon>Magnoliopsida</taxon>
        <taxon>eudicotyledons</taxon>
        <taxon>Gunneridae</taxon>
        <taxon>Pentapetalae</taxon>
        <taxon>rosids</taxon>
        <taxon>malvids</taxon>
        <taxon>Brassicales</taxon>
        <taxon>Brassicaceae</taxon>
        <taxon>Arabideae</taxon>
        <taxon>Arabis</taxon>
    </lineage>
</organism>
<keyword evidence="2" id="KW-1185">Reference proteome</keyword>
<dbReference type="AlphaFoldDB" id="A0A087G748"/>
<evidence type="ECO:0000313" key="2">
    <source>
        <dbReference type="Proteomes" id="UP000029120"/>
    </source>
</evidence>
<dbReference type="Gramene" id="KFK25700">
    <property type="protein sequence ID" value="KFK25700"/>
    <property type="gene ID" value="AALP_AA8G147700"/>
</dbReference>
<name>A0A087G748_ARAAL</name>
<reference evidence="2" key="1">
    <citation type="journal article" date="2015" name="Nat. Plants">
        <title>Genome expansion of Arabis alpina linked with retrotransposition and reduced symmetric DNA methylation.</title>
        <authorList>
            <person name="Willing E.M."/>
            <person name="Rawat V."/>
            <person name="Mandakova T."/>
            <person name="Maumus F."/>
            <person name="James G.V."/>
            <person name="Nordstroem K.J."/>
            <person name="Becker C."/>
            <person name="Warthmann N."/>
            <person name="Chica C."/>
            <person name="Szarzynska B."/>
            <person name="Zytnicki M."/>
            <person name="Albani M.C."/>
            <person name="Kiefer C."/>
            <person name="Bergonzi S."/>
            <person name="Castaings L."/>
            <person name="Mateos J.L."/>
            <person name="Berns M.C."/>
            <person name="Bujdoso N."/>
            <person name="Piofczyk T."/>
            <person name="de Lorenzo L."/>
            <person name="Barrero-Sicilia C."/>
            <person name="Mateos I."/>
            <person name="Piednoel M."/>
            <person name="Hagmann J."/>
            <person name="Chen-Min-Tao R."/>
            <person name="Iglesias-Fernandez R."/>
            <person name="Schuster S.C."/>
            <person name="Alonso-Blanco C."/>
            <person name="Roudier F."/>
            <person name="Carbonero P."/>
            <person name="Paz-Ares J."/>
            <person name="Davis S.J."/>
            <person name="Pecinka A."/>
            <person name="Quesneville H."/>
            <person name="Colot V."/>
            <person name="Lysak M.A."/>
            <person name="Weigel D."/>
            <person name="Coupland G."/>
            <person name="Schneeberger K."/>
        </authorList>
    </citation>
    <scope>NUCLEOTIDE SEQUENCE [LARGE SCALE GENOMIC DNA]</scope>
    <source>
        <strain evidence="2">cv. Pajares</strain>
    </source>
</reference>
<proteinExistence type="predicted"/>
<accession>A0A087G748</accession>
<dbReference type="Proteomes" id="UP000029120">
    <property type="component" value="Chromosome 8"/>
</dbReference>